<evidence type="ECO:0000313" key="2">
    <source>
        <dbReference type="EMBL" id="KAL2071644.1"/>
    </source>
</evidence>
<sequence>MYRPRASFPALLAFAIQLLQPAAAQGFHVKALEPSSPGQIGVNLVDYVGKNTQYYSADATTTKWIGVDTVIVQTVTQTSNGAVMTVTTSAAIAVSTAIVAGDGMEVGDVIFTITPSAKIQLEELFKKIAAVCGAAKLKPRQGGSCVADYIVEHAAAESVINDVYVAKFLNSAGNLVEYTWEAIKDFEITAEAEIVLGGMAVAYIGYQSWNPNGSDGQRVPDVVRIAASHIATHTVEPTSTETSDRPGRTPPPVLENLYNSVAEPFNTEFAQALATALENRFASLTTLAAAVMMTAAPNACQCVQLVAADGTLGAFDCTNLGEGARCDVITSTQASIPAATYIPLRPVPDPPSPAVCNFGVTPPATTAAVRISSEGFDFSGTFNWVAASKAITKFCKDHPYPVAGLLDNCASHESYVFQGEKINDGGGKGVLGNFERIFLSMRWDLGWCPKDTWWARNATEGSGIETSEAGKYLNGGTATYDDCVSGFSSALSLCGEKDKPTHGSKIYYKCMEFLMFQSGDVKFKFPCNHDVW</sequence>
<protein>
    <submittedName>
        <fullName evidence="2">Uncharacterized protein</fullName>
    </submittedName>
</protein>
<keyword evidence="1" id="KW-0732">Signal</keyword>
<gene>
    <name evidence="2" type="ORF">VTL71DRAFT_12879</name>
</gene>
<dbReference type="Proteomes" id="UP001595075">
    <property type="component" value="Unassembled WGS sequence"/>
</dbReference>
<evidence type="ECO:0000313" key="3">
    <source>
        <dbReference type="Proteomes" id="UP001595075"/>
    </source>
</evidence>
<reference evidence="2 3" key="1">
    <citation type="journal article" date="2024" name="Commun. Biol.">
        <title>Comparative genomic analysis of thermophilic fungi reveals convergent evolutionary adaptations and gene losses.</title>
        <authorList>
            <person name="Steindorff A.S."/>
            <person name="Aguilar-Pontes M.V."/>
            <person name="Robinson A.J."/>
            <person name="Andreopoulos B."/>
            <person name="LaButti K."/>
            <person name="Kuo A."/>
            <person name="Mondo S."/>
            <person name="Riley R."/>
            <person name="Otillar R."/>
            <person name="Haridas S."/>
            <person name="Lipzen A."/>
            <person name="Grimwood J."/>
            <person name="Schmutz J."/>
            <person name="Clum A."/>
            <person name="Reid I.D."/>
            <person name="Moisan M.C."/>
            <person name="Butler G."/>
            <person name="Nguyen T.T.M."/>
            <person name="Dewar K."/>
            <person name="Conant G."/>
            <person name="Drula E."/>
            <person name="Henrissat B."/>
            <person name="Hansel C."/>
            <person name="Singer S."/>
            <person name="Hutchinson M.I."/>
            <person name="de Vries R.P."/>
            <person name="Natvig D.O."/>
            <person name="Powell A.J."/>
            <person name="Tsang A."/>
            <person name="Grigoriev I.V."/>
        </authorList>
    </citation>
    <scope>NUCLEOTIDE SEQUENCE [LARGE SCALE GENOMIC DNA]</scope>
    <source>
        <strain evidence="2 3">CBS 494.80</strain>
    </source>
</reference>
<feature type="signal peptide" evidence="1">
    <location>
        <begin position="1"/>
        <end position="24"/>
    </location>
</feature>
<feature type="chain" id="PRO_5045717697" evidence="1">
    <location>
        <begin position="25"/>
        <end position="532"/>
    </location>
</feature>
<comment type="caution">
    <text evidence="2">The sequence shown here is derived from an EMBL/GenBank/DDBJ whole genome shotgun (WGS) entry which is preliminary data.</text>
</comment>
<evidence type="ECO:0000256" key="1">
    <source>
        <dbReference type="SAM" id="SignalP"/>
    </source>
</evidence>
<keyword evidence="3" id="KW-1185">Reference proteome</keyword>
<dbReference type="EMBL" id="JAZHXI010000005">
    <property type="protein sequence ID" value="KAL2071644.1"/>
    <property type="molecule type" value="Genomic_DNA"/>
</dbReference>
<name>A0ABR4CRE2_9HELO</name>
<proteinExistence type="predicted"/>
<accession>A0ABR4CRE2</accession>
<organism evidence="2 3">
    <name type="scientific">Oculimacula yallundae</name>
    <dbReference type="NCBI Taxonomy" id="86028"/>
    <lineage>
        <taxon>Eukaryota</taxon>
        <taxon>Fungi</taxon>
        <taxon>Dikarya</taxon>
        <taxon>Ascomycota</taxon>
        <taxon>Pezizomycotina</taxon>
        <taxon>Leotiomycetes</taxon>
        <taxon>Helotiales</taxon>
        <taxon>Ploettnerulaceae</taxon>
        <taxon>Oculimacula</taxon>
    </lineage>
</organism>